<dbReference type="EMBL" id="JBHTCF010000028">
    <property type="protein sequence ID" value="MFC7310072.1"/>
    <property type="molecule type" value="Genomic_DNA"/>
</dbReference>
<evidence type="ECO:0000256" key="1">
    <source>
        <dbReference type="SAM" id="MobiDB-lite"/>
    </source>
</evidence>
<accession>A0ABW2JX70</accession>
<feature type="region of interest" description="Disordered" evidence="1">
    <location>
        <begin position="1"/>
        <end position="22"/>
    </location>
</feature>
<feature type="compositionally biased region" description="Basic and acidic residues" evidence="1">
    <location>
        <begin position="91"/>
        <end position="116"/>
    </location>
</feature>
<evidence type="ECO:0000313" key="2">
    <source>
        <dbReference type="EMBL" id="MFC7310072.1"/>
    </source>
</evidence>
<sequence length="139" mass="15036">MAEVPDPGKRFDDSELVEMSQGDPAQARLLKKSLETLAAGHGGDALKEMAREVLSGRAGLRDAANVSAYADQLIEQAAPMAEKWASLSEAERDELAADGRRAIAAEQERIDEERRTTPGSPGEGDGKKSRHDSRGWSLY</sequence>
<feature type="region of interest" description="Disordered" evidence="1">
    <location>
        <begin position="91"/>
        <end position="139"/>
    </location>
</feature>
<dbReference type="Proteomes" id="UP001596523">
    <property type="component" value="Unassembled WGS sequence"/>
</dbReference>
<evidence type="ECO:0000313" key="3">
    <source>
        <dbReference type="Proteomes" id="UP001596523"/>
    </source>
</evidence>
<dbReference type="RefSeq" id="WP_381839885.1">
    <property type="nucleotide sequence ID" value="NZ_JBHTCF010000028.1"/>
</dbReference>
<keyword evidence="3" id="KW-1185">Reference proteome</keyword>
<gene>
    <name evidence="2" type="ORF">ACFQVC_38370</name>
</gene>
<organism evidence="2 3">
    <name type="scientific">Streptomyces monticola</name>
    <dbReference type="NCBI Taxonomy" id="2666263"/>
    <lineage>
        <taxon>Bacteria</taxon>
        <taxon>Bacillati</taxon>
        <taxon>Actinomycetota</taxon>
        <taxon>Actinomycetes</taxon>
        <taxon>Kitasatosporales</taxon>
        <taxon>Streptomycetaceae</taxon>
        <taxon>Streptomyces</taxon>
    </lineage>
</organism>
<feature type="compositionally biased region" description="Basic and acidic residues" evidence="1">
    <location>
        <begin position="1"/>
        <end position="13"/>
    </location>
</feature>
<reference evidence="3" key="1">
    <citation type="journal article" date="2019" name="Int. J. Syst. Evol. Microbiol.">
        <title>The Global Catalogue of Microorganisms (GCM) 10K type strain sequencing project: providing services to taxonomists for standard genome sequencing and annotation.</title>
        <authorList>
            <consortium name="The Broad Institute Genomics Platform"/>
            <consortium name="The Broad Institute Genome Sequencing Center for Infectious Disease"/>
            <person name="Wu L."/>
            <person name="Ma J."/>
        </authorList>
    </citation>
    <scope>NUCLEOTIDE SEQUENCE [LARGE SCALE GENOMIC DNA]</scope>
    <source>
        <strain evidence="3">SYNS20</strain>
    </source>
</reference>
<name>A0ABW2JX70_9ACTN</name>
<proteinExistence type="predicted"/>
<comment type="caution">
    <text evidence="2">The sequence shown here is derived from an EMBL/GenBank/DDBJ whole genome shotgun (WGS) entry which is preliminary data.</text>
</comment>
<protein>
    <submittedName>
        <fullName evidence="2">Uncharacterized protein</fullName>
    </submittedName>
</protein>